<dbReference type="AlphaFoldDB" id="W7EAW9"/>
<protein>
    <submittedName>
        <fullName evidence="2">Uncharacterized protein</fullName>
    </submittedName>
</protein>
<dbReference type="HOGENOM" id="CLU_583916_0_0_1"/>
<proteinExistence type="predicted"/>
<evidence type="ECO:0000313" key="3">
    <source>
        <dbReference type="Proteomes" id="UP000054337"/>
    </source>
</evidence>
<evidence type="ECO:0000313" key="2">
    <source>
        <dbReference type="EMBL" id="EUN21247.1"/>
    </source>
</evidence>
<accession>W7EAW9</accession>
<feature type="region of interest" description="Disordered" evidence="1">
    <location>
        <begin position="67"/>
        <end position="88"/>
    </location>
</feature>
<organism evidence="2 3">
    <name type="scientific">Bipolaris victoriae (strain FI3)</name>
    <name type="common">Victoria blight of oats agent</name>
    <name type="synonym">Cochliobolus victoriae</name>
    <dbReference type="NCBI Taxonomy" id="930091"/>
    <lineage>
        <taxon>Eukaryota</taxon>
        <taxon>Fungi</taxon>
        <taxon>Dikarya</taxon>
        <taxon>Ascomycota</taxon>
        <taxon>Pezizomycotina</taxon>
        <taxon>Dothideomycetes</taxon>
        <taxon>Pleosporomycetidae</taxon>
        <taxon>Pleosporales</taxon>
        <taxon>Pleosporineae</taxon>
        <taxon>Pleosporaceae</taxon>
        <taxon>Bipolaris</taxon>
    </lineage>
</organism>
<dbReference type="EMBL" id="KI968856">
    <property type="protein sequence ID" value="EUN21247.1"/>
    <property type="molecule type" value="Genomic_DNA"/>
</dbReference>
<feature type="region of interest" description="Disordered" evidence="1">
    <location>
        <begin position="252"/>
        <end position="276"/>
    </location>
</feature>
<evidence type="ECO:0000256" key="1">
    <source>
        <dbReference type="SAM" id="MobiDB-lite"/>
    </source>
</evidence>
<keyword evidence="3" id="KW-1185">Reference proteome</keyword>
<dbReference type="GeneID" id="26252604"/>
<feature type="compositionally biased region" description="Polar residues" evidence="1">
    <location>
        <begin position="255"/>
        <end position="267"/>
    </location>
</feature>
<name>W7EAW9_BIPV3</name>
<sequence>MHVSRLGRGGQALRAASRRREGFLGRGGVVWCSVDVGERGRGVRGQTGAAVVVVATAAAATNSQAAAAAAQSGRTGRQKEKEKTKRRGAYRRQAKLLFAWAQRRRPWESGAIWVARARVEWEWAKGEGAASGVETGNRPCHGAAWASTATGQRLTTAPLGVGRHITTQAHGTTGCDASTLRPAPPLADTAHDSTAPAAWGRGGLVRAQPTAADFTVGLQMQSTLAACVPVPVPVQSVRPVPAAASCGLTDIRHTPTLTPSHSPSRNASPVPRALGPFPPLLHRGRLLLVDKSRPPTRFALGLISTVCPASARPGGHVFVCHRNCPAALLLCCSAALLPKPAYRITTHVTPLVPNPPSARTLRPREPLQGSSLLVLHPIYLPACLVHHTPRTTTHTRYLDTSLLTVYLSSICIHTHTFPPPHRRRLPDMHCWWFLAPKKTGPKQIVDPVNRPARLPNHAITNLAQYYYH</sequence>
<reference evidence="2 3" key="1">
    <citation type="journal article" date="2013" name="PLoS Genet.">
        <title>Comparative genome structure, secondary metabolite, and effector coding capacity across Cochliobolus pathogens.</title>
        <authorList>
            <person name="Condon B.J."/>
            <person name="Leng Y."/>
            <person name="Wu D."/>
            <person name="Bushley K.E."/>
            <person name="Ohm R.A."/>
            <person name="Otillar R."/>
            <person name="Martin J."/>
            <person name="Schackwitz W."/>
            <person name="Grimwood J."/>
            <person name="MohdZainudin N."/>
            <person name="Xue C."/>
            <person name="Wang R."/>
            <person name="Manning V.A."/>
            <person name="Dhillon B."/>
            <person name="Tu Z.J."/>
            <person name="Steffenson B.J."/>
            <person name="Salamov A."/>
            <person name="Sun H."/>
            <person name="Lowry S."/>
            <person name="LaButti K."/>
            <person name="Han J."/>
            <person name="Copeland A."/>
            <person name="Lindquist E."/>
            <person name="Barry K."/>
            <person name="Schmutz J."/>
            <person name="Baker S.E."/>
            <person name="Ciuffetti L.M."/>
            <person name="Grigoriev I.V."/>
            <person name="Zhong S."/>
            <person name="Turgeon B.G."/>
        </authorList>
    </citation>
    <scope>NUCLEOTIDE SEQUENCE [LARGE SCALE GENOMIC DNA]</scope>
    <source>
        <strain evidence="2 3">FI3</strain>
    </source>
</reference>
<dbReference type="RefSeq" id="XP_014550821.1">
    <property type="nucleotide sequence ID" value="XM_014695335.1"/>
</dbReference>
<dbReference type="Proteomes" id="UP000054337">
    <property type="component" value="Unassembled WGS sequence"/>
</dbReference>
<gene>
    <name evidence="2" type="ORF">COCVIDRAFT_20800</name>
</gene>